<sequence>MSSVRSRSSLTHSSSQNDPGSSISSGKNYSYLTQDCYDKSVPFGFGSSSPSRIEPKYPDTPGPGKYEPRPSNNHIESIRGHGLGFTSNVPRRFDWSQGNKNPSPCSYLPTICDHRVKPKIGKITTYGRRCSCYPDERESSMAPGPASYNLPELKDQYTTSSFKSNVQRHFIPPKTKHPPRFDGKTFTITRFDFPK</sequence>
<evidence type="ECO:0000256" key="1">
    <source>
        <dbReference type="SAM" id="MobiDB-lite"/>
    </source>
</evidence>
<dbReference type="Proteomes" id="UP001470230">
    <property type="component" value="Unassembled WGS sequence"/>
</dbReference>
<comment type="caution">
    <text evidence="2">The sequence shown here is derived from an EMBL/GenBank/DDBJ whole genome shotgun (WGS) entry which is preliminary data.</text>
</comment>
<feature type="region of interest" description="Disordered" evidence="1">
    <location>
        <begin position="1"/>
        <end position="26"/>
    </location>
</feature>
<reference evidence="2 3" key="1">
    <citation type="submission" date="2024-04" db="EMBL/GenBank/DDBJ databases">
        <title>Tritrichomonas musculus Genome.</title>
        <authorList>
            <person name="Alves-Ferreira E."/>
            <person name="Grigg M."/>
            <person name="Lorenzi H."/>
            <person name="Galac M."/>
        </authorList>
    </citation>
    <scope>NUCLEOTIDE SEQUENCE [LARGE SCALE GENOMIC DNA]</scope>
    <source>
        <strain evidence="2 3">EAF2021</strain>
    </source>
</reference>
<gene>
    <name evidence="2" type="ORF">M9Y10_008939</name>
</gene>
<evidence type="ECO:0000313" key="2">
    <source>
        <dbReference type="EMBL" id="KAK8871026.1"/>
    </source>
</evidence>
<name>A0ABR2IZT8_9EUKA</name>
<dbReference type="EMBL" id="JAPFFF010000014">
    <property type="protein sequence ID" value="KAK8871026.1"/>
    <property type="molecule type" value="Genomic_DNA"/>
</dbReference>
<accession>A0ABR2IZT8</accession>
<keyword evidence="3" id="KW-1185">Reference proteome</keyword>
<feature type="compositionally biased region" description="Polar residues" evidence="1">
    <location>
        <begin position="16"/>
        <end position="26"/>
    </location>
</feature>
<proteinExistence type="predicted"/>
<feature type="region of interest" description="Disordered" evidence="1">
    <location>
        <begin position="43"/>
        <end position="72"/>
    </location>
</feature>
<organism evidence="2 3">
    <name type="scientific">Tritrichomonas musculus</name>
    <dbReference type="NCBI Taxonomy" id="1915356"/>
    <lineage>
        <taxon>Eukaryota</taxon>
        <taxon>Metamonada</taxon>
        <taxon>Parabasalia</taxon>
        <taxon>Tritrichomonadida</taxon>
        <taxon>Tritrichomonadidae</taxon>
        <taxon>Tritrichomonas</taxon>
    </lineage>
</organism>
<evidence type="ECO:0000313" key="3">
    <source>
        <dbReference type="Proteomes" id="UP001470230"/>
    </source>
</evidence>
<protein>
    <submittedName>
        <fullName evidence="2">Uncharacterized protein</fullName>
    </submittedName>
</protein>
<feature type="compositionally biased region" description="Low complexity" evidence="1">
    <location>
        <begin position="1"/>
        <end position="15"/>
    </location>
</feature>